<dbReference type="GO" id="GO:0046982">
    <property type="term" value="F:protein heterodimerization activity"/>
    <property type="evidence" value="ECO:0007669"/>
    <property type="project" value="InterPro"/>
</dbReference>
<dbReference type="GO" id="GO:0003677">
    <property type="term" value="F:DNA binding"/>
    <property type="evidence" value="ECO:0007669"/>
    <property type="project" value="UniProtKB-KW"/>
</dbReference>
<feature type="compositionally biased region" description="Low complexity" evidence="7">
    <location>
        <begin position="74"/>
        <end position="97"/>
    </location>
</feature>
<comment type="caution">
    <text evidence="8">The sequence shown here is derived from an EMBL/GenBank/DDBJ whole genome shotgun (WGS) entry which is preliminary data.</text>
</comment>
<proteinExistence type="inferred from homology"/>
<dbReference type="Pfam" id="PF09415">
    <property type="entry name" value="CENP-X"/>
    <property type="match status" value="1"/>
</dbReference>
<dbReference type="PANTHER" id="PTHR28680">
    <property type="entry name" value="CENTROMERE PROTEIN X"/>
    <property type="match status" value="1"/>
</dbReference>
<feature type="region of interest" description="Disordered" evidence="7">
    <location>
        <begin position="1"/>
        <end position="104"/>
    </location>
</feature>
<comment type="similarity">
    <text evidence="2">Belongs to the CENP-X/MHF2 family.</text>
</comment>
<dbReference type="InterPro" id="IPR009072">
    <property type="entry name" value="Histone-fold"/>
</dbReference>
<evidence type="ECO:0000256" key="4">
    <source>
        <dbReference type="ARBA" id="ARBA00023125"/>
    </source>
</evidence>
<dbReference type="AlphaFoldDB" id="A0A443HQB9"/>
<feature type="compositionally biased region" description="Low complexity" evidence="7">
    <location>
        <begin position="22"/>
        <end position="54"/>
    </location>
</feature>
<keyword evidence="5" id="KW-0234">DNA repair</keyword>
<keyword evidence="4" id="KW-0238">DNA-binding</keyword>
<dbReference type="GeneID" id="39598372"/>
<dbReference type="PANTHER" id="PTHR28680:SF1">
    <property type="entry name" value="CENTROMERE PROTEIN X"/>
    <property type="match status" value="1"/>
</dbReference>
<dbReference type="GO" id="GO:0000712">
    <property type="term" value="P:resolution of meiotic recombination intermediates"/>
    <property type="evidence" value="ECO:0007669"/>
    <property type="project" value="TreeGrafter"/>
</dbReference>
<dbReference type="Proteomes" id="UP000283841">
    <property type="component" value="Unassembled WGS sequence"/>
</dbReference>
<evidence type="ECO:0000256" key="7">
    <source>
        <dbReference type="SAM" id="MobiDB-lite"/>
    </source>
</evidence>
<evidence type="ECO:0000256" key="1">
    <source>
        <dbReference type="ARBA" id="ARBA00004123"/>
    </source>
</evidence>
<dbReference type="VEuPathDB" id="FungiDB:C8Q69DRAFT_445907"/>
<feature type="compositionally biased region" description="Basic residues" evidence="7">
    <location>
        <begin position="55"/>
        <end position="66"/>
    </location>
</feature>
<sequence length="210" mass="22152">MPVERQAPQKRRRLPFNPPRPRASASAGPSNAAPKSKAAKTSSSARTSTGSTSKSTKKSATSRKRATSPLAVRSASPESASGSQSASESASGSATTPDRARSPSQEPDFILAEIIGPGNGDDVDSSEPAIPPKLLTRLLHHHFQNEKTKIAKDANVAVSKYVDIFVREAVARAAYERAEGQGAEGGRSIGDGFLEVEDLEKMAPQLVLDF</sequence>
<evidence type="ECO:0000256" key="6">
    <source>
        <dbReference type="ARBA" id="ARBA00023242"/>
    </source>
</evidence>
<dbReference type="GO" id="GO:0071821">
    <property type="term" value="C:FANCM-MHF complex"/>
    <property type="evidence" value="ECO:0007669"/>
    <property type="project" value="TreeGrafter"/>
</dbReference>
<name>A0A443HQB9_BYSSP</name>
<evidence type="ECO:0000256" key="2">
    <source>
        <dbReference type="ARBA" id="ARBA00009359"/>
    </source>
</evidence>
<dbReference type="GO" id="GO:0031297">
    <property type="term" value="P:replication fork processing"/>
    <property type="evidence" value="ECO:0007669"/>
    <property type="project" value="TreeGrafter"/>
</dbReference>
<comment type="subcellular location">
    <subcellularLocation>
        <location evidence="1">Nucleus</location>
    </subcellularLocation>
</comment>
<evidence type="ECO:0000313" key="9">
    <source>
        <dbReference type="Proteomes" id="UP000283841"/>
    </source>
</evidence>
<dbReference type="GO" id="GO:0006281">
    <property type="term" value="P:DNA repair"/>
    <property type="evidence" value="ECO:0007669"/>
    <property type="project" value="UniProtKB-KW"/>
</dbReference>
<dbReference type="RefSeq" id="XP_028483642.1">
    <property type="nucleotide sequence ID" value="XM_028629095.1"/>
</dbReference>
<keyword evidence="3" id="KW-0227">DNA damage</keyword>
<keyword evidence="6" id="KW-0539">Nucleus</keyword>
<dbReference type="InterPro" id="IPR018552">
    <property type="entry name" value="CENP-X"/>
</dbReference>
<keyword evidence="9" id="KW-1185">Reference proteome</keyword>
<accession>A0A443HQB9</accession>
<dbReference type="Gene3D" id="1.10.20.10">
    <property type="entry name" value="Histone, subunit A"/>
    <property type="match status" value="1"/>
</dbReference>
<organism evidence="8 9">
    <name type="scientific">Byssochlamys spectabilis</name>
    <name type="common">Paecilomyces variotii</name>
    <dbReference type="NCBI Taxonomy" id="264951"/>
    <lineage>
        <taxon>Eukaryota</taxon>
        <taxon>Fungi</taxon>
        <taxon>Dikarya</taxon>
        <taxon>Ascomycota</taxon>
        <taxon>Pezizomycotina</taxon>
        <taxon>Eurotiomycetes</taxon>
        <taxon>Eurotiomycetidae</taxon>
        <taxon>Eurotiales</taxon>
        <taxon>Thermoascaceae</taxon>
        <taxon>Paecilomyces</taxon>
    </lineage>
</organism>
<gene>
    <name evidence="8" type="ORF">C8Q69DRAFT_445907</name>
</gene>
<evidence type="ECO:0000313" key="8">
    <source>
        <dbReference type="EMBL" id="RWQ93997.1"/>
    </source>
</evidence>
<evidence type="ECO:0000256" key="5">
    <source>
        <dbReference type="ARBA" id="ARBA00023204"/>
    </source>
</evidence>
<protein>
    <submittedName>
        <fullName evidence="8">CENP-S associating centromere protein X-domain-containing protein</fullName>
    </submittedName>
</protein>
<evidence type="ECO:0000256" key="3">
    <source>
        <dbReference type="ARBA" id="ARBA00022763"/>
    </source>
</evidence>
<dbReference type="CDD" id="cd22921">
    <property type="entry name" value="HFD_CENP-X"/>
    <property type="match status" value="1"/>
</dbReference>
<dbReference type="GO" id="GO:0051382">
    <property type="term" value="P:kinetochore assembly"/>
    <property type="evidence" value="ECO:0007669"/>
    <property type="project" value="InterPro"/>
</dbReference>
<dbReference type="EMBL" id="RCNU01000008">
    <property type="protein sequence ID" value="RWQ93997.1"/>
    <property type="molecule type" value="Genomic_DNA"/>
</dbReference>
<reference evidence="8 9" key="1">
    <citation type="journal article" date="2018" name="Front. Microbiol.">
        <title>Genomic and genetic insights into a cosmopolitan fungus, Paecilomyces variotii (Eurotiales).</title>
        <authorList>
            <person name="Urquhart A.S."/>
            <person name="Mondo S.J."/>
            <person name="Makela M.R."/>
            <person name="Hane J.K."/>
            <person name="Wiebenga A."/>
            <person name="He G."/>
            <person name="Mihaltcheva S."/>
            <person name="Pangilinan J."/>
            <person name="Lipzen A."/>
            <person name="Barry K."/>
            <person name="de Vries R.P."/>
            <person name="Grigoriev I.V."/>
            <person name="Idnurm A."/>
        </authorList>
    </citation>
    <scope>NUCLEOTIDE SEQUENCE [LARGE SCALE GENOMIC DNA]</scope>
    <source>
        <strain evidence="8 9">CBS 101075</strain>
    </source>
</reference>